<sequence>MSDNQDPGGAAEVEYNVEKLLEAEVSYDAIDNKKTYFYYVKWEDYSSDENSWEPESCISTDECIKDFWNAVGINKPPLSSCALKTHWAPYKKPAKKEKRSSITQKNKSAKKRKSSPSPVRETPPRKRKSAENAKPGESNKRIKKAVPHVSDGSSIESNGHGNGSDSDSDTDVEVSTGKSPPKKSPMIASPVKATSNSNKAKKPQKRVSFSNQEAEYLNSISDDLIPSPPESNDEQVSDEEDLQNRTRQEALRMMSNKAKNRPFRPRKSDTVKETAKERRERVKDEADQRQAEEAKRREDERRKQLLEREKEKDRQEEVKRKAVESQKKADEAIRKAEQEEKRRENELAIKNGSKVPTIRKRDPPKVQSVEALWNTIDGHQNAARLSVYEKTTGNKLPKVGGHKDSCVGNGAGSAETTAHTPAPSSSFNGIRPRSSYSGKADNADNPRIDQPQMSPPLQQQNLQNLPLQLPSPPQPAQQQQPQQQSRVQANRKGQQPSSQFKPPARQAQQPMDNIYPARQTQEPQEIIHPARQQNNFDSPSNGVFTREKNMLEDNEEDFEKYDTSKSAKKLQKQSERTASNTLPLGSKRSWGGGQQSGAPVSTSTSTSTSASASAPAQALAPRRSTEEPLQARNQPNKDPRKLRQQQQQAAKAEKEAQAAHATKSKQEAQAAQTAQTAQTEEAVKAQGEHELKAPHAQAQAQLQLQQQPRQPPQPPSLAESVPEALFRDDDKEKANTRKDSKEGVVLPNNLRRESTPPQPSHDLPVMYSKNLPTDALWKGVMFAHQKRLGNVGFVDVTIASEEENVAPPMSMKDSLQSLKELKLVCFLDAQSFKKHVNQVNQVVEVMSPDFSMRRFLKELVGFDKVGIFQVDGGDNSAESDEIRFIAFAPAKIPDLRVYFNLPKENQIFALLVTMPRNVKLQFEKIDKWDRENANNEDEDEDDKIRVQREIAETKRCEEANRESLTEATATDQRVTANGHSTSMDVSINEGIGVTQPAIVVDGETGSAELTDNDATNVNNATSVNNASLGSQAAPPTASQPVLVSTPAPAPQSAQPTSQPVSQSTSASADPRLSRHQADNNIGKTPTPEPSGLPQELVEKEKAKRNLIETNKREQVEKKQREETTAAGKGVVSNGHSFATMHTSTSKESQHSNATSSDDAASNRNANTNAAATTTPQSALTDPRVSRRQTENKGASAPSSSTSAGTSRDPRLARNQQIKTAKEEMIKKEAGGAPPLSMSKTLEEIAKYKKELNFSSSKMRSLGIDGKLYRISAPPFVSEQSNQLRLILTHHKCKEATGNFEEASRAATLRFIHLQQIDYVASMPGITDARCNKSVRFFLFGKNENIPKELWKVNEIYRCGGLITFTSRVLSHETEKVIELLEQFAAVRNQNTYWQAFVLDDVYKKAIYTLREEIAVRSENQPEEYRLELLRSLFKPTGKLMSFGQLPANNPNPVTPYLDKQTAAEKQYMLSRISRRKGQFNGDTIMGTAISRLPEGQTDADAWLLEEMKRIQYHVDIRVIHRRYVVIDVNGADFGSENNSIEKHSCDSFIDEIKGGTLIT</sequence>
<dbReference type="SMART" id="SM00298">
    <property type="entry name" value="CHROMO"/>
    <property type="match status" value="1"/>
</dbReference>
<dbReference type="InterPro" id="IPR000953">
    <property type="entry name" value="Chromo/chromo_shadow_dom"/>
</dbReference>
<evidence type="ECO:0000256" key="3">
    <source>
        <dbReference type="SAM" id="MobiDB-lite"/>
    </source>
</evidence>
<feature type="region of interest" description="Disordered" evidence="3">
    <location>
        <begin position="388"/>
        <end position="765"/>
    </location>
</feature>
<dbReference type="InterPro" id="IPR023780">
    <property type="entry name" value="Chromo_domain"/>
</dbReference>
<dbReference type="GO" id="GO:0005634">
    <property type="term" value="C:nucleus"/>
    <property type="evidence" value="ECO:0007669"/>
    <property type="project" value="UniProtKB-SubCell"/>
</dbReference>
<name>A0A4T0HLF9_WALIC</name>
<accession>A0A4T0HLF9</accession>
<feature type="compositionally biased region" description="Basic and acidic residues" evidence="3">
    <location>
        <begin position="266"/>
        <end position="347"/>
    </location>
</feature>
<feature type="region of interest" description="Disordered" evidence="3">
    <location>
        <begin position="956"/>
        <end position="977"/>
    </location>
</feature>
<feature type="compositionally biased region" description="Polar residues" evidence="3">
    <location>
        <begin position="485"/>
        <end position="511"/>
    </location>
</feature>
<feature type="region of interest" description="Disordered" evidence="3">
    <location>
        <begin position="89"/>
        <end position="366"/>
    </location>
</feature>
<feature type="region of interest" description="Disordered" evidence="3">
    <location>
        <begin position="1007"/>
        <end position="1212"/>
    </location>
</feature>
<feature type="compositionally biased region" description="Low complexity" evidence="3">
    <location>
        <begin position="598"/>
        <end position="621"/>
    </location>
</feature>
<feature type="compositionally biased region" description="Low complexity" evidence="3">
    <location>
        <begin position="1043"/>
        <end position="1068"/>
    </location>
</feature>
<dbReference type="InterPro" id="IPR023779">
    <property type="entry name" value="Chromodomain_CS"/>
</dbReference>
<dbReference type="GO" id="GO:0006338">
    <property type="term" value="P:chromatin remodeling"/>
    <property type="evidence" value="ECO:0007669"/>
    <property type="project" value="UniProtKB-ARBA"/>
</dbReference>
<dbReference type="Pfam" id="PF00385">
    <property type="entry name" value="Chromo"/>
    <property type="match status" value="1"/>
</dbReference>
<proteinExistence type="predicted"/>
<dbReference type="PROSITE" id="PS00598">
    <property type="entry name" value="CHROMO_1"/>
    <property type="match status" value="1"/>
</dbReference>
<feature type="compositionally biased region" description="Polar residues" evidence="3">
    <location>
        <begin position="965"/>
        <end position="977"/>
    </location>
</feature>
<dbReference type="Gene3D" id="2.40.50.40">
    <property type="match status" value="1"/>
</dbReference>
<feature type="compositionally biased region" description="Low complexity" evidence="3">
    <location>
        <begin position="667"/>
        <end position="680"/>
    </location>
</feature>
<dbReference type="PROSITE" id="PS50013">
    <property type="entry name" value="CHROMO_2"/>
    <property type="match status" value="1"/>
</dbReference>
<organism evidence="5 6">
    <name type="scientific">Wallemia ichthyophaga</name>
    <dbReference type="NCBI Taxonomy" id="245174"/>
    <lineage>
        <taxon>Eukaryota</taxon>
        <taxon>Fungi</taxon>
        <taxon>Dikarya</taxon>
        <taxon>Basidiomycota</taxon>
        <taxon>Wallemiomycotina</taxon>
        <taxon>Wallemiomycetes</taxon>
        <taxon>Wallemiales</taxon>
        <taxon>Wallemiaceae</taxon>
        <taxon>Wallemia</taxon>
    </lineage>
</organism>
<dbReference type="InterPro" id="IPR016197">
    <property type="entry name" value="Chromo-like_dom_sf"/>
</dbReference>
<evidence type="ECO:0000313" key="6">
    <source>
        <dbReference type="Proteomes" id="UP000306954"/>
    </source>
</evidence>
<feature type="compositionally biased region" description="Low complexity" evidence="3">
    <location>
        <begin position="1012"/>
        <end position="1027"/>
    </location>
</feature>
<keyword evidence="2" id="KW-0539">Nucleus</keyword>
<evidence type="ECO:0000313" key="5">
    <source>
        <dbReference type="EMBL" id="TIB16709.1"/>
    </source>
</evidence>
<feature type="compositionally biased region" description="Basic and acidic residues" evidence="3">
    <location>
        <begin position="1096"/>
        <end position="1123"/>
    </location>
</feature>
<feature type="compositionally biased region" description="Basic and acidic residues" evidence="3">
    <location>
        <begin position="681"/>
        <end position="693"/>
    </location>
</feature>
<evidence type="ECO:0000256" key="1">
    <source>
        <dbReference type="ARBA" id="ARBA00004123"/>
    </source>
</evidence>
<feature type="compositionally biased region" description="Polar residues" evidence="3">
    <location>
        <begin position="207"/>
        <end position="221"/>
    </location>
</feature>
<comment type="caution">
    <text evidence="5">The sequence shown here is derived from an EMBL/GenBank/DDBJ whole genome shotgun (WGS) entry which is preliminary data.</text>
</comment>
<feature type="compositionally biased region" description="Polar residues" evidence="3">
    <location>
        <begin position="414"/>
        <end position="428"/>
    </location>
</feature>
<feature type="compositionally biased region" description="Acidic residues" evidence="3">
    <location>
        <begin position="231"/>
        <end position="241"/>
    </location>
</feature>
<feature type="compositionally biased region" description="Polar residues" evidence="3">
    <location>
        <begin position="531"/>
        <end position="543"/>
    </location>
</feature>
<dbReference type="CDD" id="cd18968">
    <property type="entry name" value="chromodomain"/>
    <property type="match status" value="1"/>
</dbReference>
<protein>
    <recommendedName>
        <fullName evidence="4">Chromo domain-containing protein</fullName>
    </recommendedName>
</protein>
<feature type="compositionally biased region" description="Low complexity" evidence="3">
    <location>
        <begin position="450"/>
        <end position="468"/>
    </location>
</feature>
<feature type="compositionally biased region" description="Basic and acidic residues" evidence="3">
    <location>
        <begin position="725"/>
        <end position="742"/>
    </location>
</feature>
<feature type="domain" description="Chromo" evidence="4">
    <location>
        <begin position="15"/>
        <end position="69"/>
    </location>
</feature>
<evidence type="ECO:0000259" key="4">
    <source>
        <dbReference type="PROSITE" id="PS50013"/>
    </source>
</evidence>
<dbReference type="EMBL" id="SPOF01000003">
    <property type="protein sequence ID" value="TIB16709.1"/>
    <property type="molecule type" value="Genomic_DNA"/>
</dbReference>
<comment type="subcellular location">
    <subcellularLocation>
        <location evidence="1">Nucleus</location>
    </subcellularLocation>
</comment>
<feature type="compositionally biased region" description="Low complexity" evidence="3">
    <location>
        <begin position="1151"/>
        <end position="1178"/>
    </location>
</feature>
<feature type="compositionally biased region" description="Low complexity" evidence="3">
    <location>
        <begin position="1193"/>
        <end position="1206"/>
    </location>
</feature>
<gene>
    <name evidence="5" type="ORF">E3P90_00418</name>
</gene>
<reference evidence="5 6" key="1">
    <citation type="submission" date="2019-03" db="EMBL/GenBank/DDBJ databases">
        <title>Sequencing 23 genomes of Wallemia ichthyophaga.</title>
        <authorList>
            <person name="Gostincar C."/>
        </authorList>
    </citation>
    <scope>NUCLEOTIDE SEQUENCE [LARGE SCALE GENOMIC DNA]</scope>
    <source>
        <strain evidence="5 6">EXF-8621</strain>
    </source>
</reference>
<feature type="compositionally biased region" description="Polar residues" evidence="3">
    <location>
        <begin position="1133"/>
        <end position="1146"/>
    </location>
</feature>
<evidence type="ECO:0000256" key="2">
    <source>
        <dbReference type="ARBA" id="ARBA00023242"/>
    </source>
</evidence>
<dbReference type="Proteomes" id="UP000306954">
    <property type="component" value="Unassembled WGS sequence"/>
</dbReference>
<dbReference type="SUPFAM" id="SSF54160">
    <property type="entry name" value="Chromo domain-like"/>
    <property type="match status" value="1"/>
</dbReference>
<dbReference type="PANTHER" id="PTHR48125">
    <property type="entry name" value="LP07818P1"/>
    <property type="match status" value="1"/>
</dbReference>
<dbReference type="PANTHER" id="PTHR48125:SF10">
    <property type="entry name" value="OS12G0136300 PROTEIN"/>
    <property type="match status" value="1"/>
</dbReference>
<feature type="compositionally biased region" description="Low complexity" evidence="3">
    <location>
        <begin position="694"/>
        <end position="708"/>
    </location>
</feature>